<sequence>MSEAAPGGGILALALSEKCVALLLERGTVSGVGTGELAHAAGISLRTFHRYLGSKEDCVRPVLAAAVSAMGRALVERPLAEPLNAALAEAFAASASGRHLDRTLRLIPLLTETPAMRAVWAQSLHDGEEALTPFLAERMDLGRASLPRAAVLATVVLALVRRALVDAASTGVDPAPVFAEYLATLDGGPLAAPSADSARHARLTLLERVE</sequence>
<dbReference type="RefSeq" id="WP_132504055.1">
    <property type="nucleotide sequence ID" value="NZ_CP047186.1"/>
</dbReference>
<organism evidence="1 2">
    <name type="scientific">Rathayibacter tanaceti</name>
    <dbReference type="NCBI Taxonomy" id="1671680"/>
    <lineage>
        <taxon>Bacteria</taxon>
        <taxon>Bacillati</taxon>
        <taxon>Actinomycetota</taxon>
        <taxon>Actinomycetes</taxon>
        <taxon>Micrococcales</taxon>
        <taxon>Microbacteriaceae</taxon>
        <taxon>Rathayibacter</taxon>
    </lineage>
</organism>
<dbReference type="Gene3D" id="1.10.357.10">
    <property type="entry name" value="Tetracycline Repressor, domain 2"/>
    <property type="match status" value="1"/>
</dbReference>
<dbReference type="AlphaFoldDB" id="A0AAE6V6A1"/>
<reference evidence="2" key="1">
    <citation type="submission" date="2019-12" db="EMBL/GenBank/DDBJ databases">
        <title>Complete and draft genome sequences of new strains and members of some known species of the genus Rathayibacter isolated from plants.</title>
        <authorList>
            <person name="Tarlachkov S.V."/>
            <person name="Starodumova I.P."/>
            <person name="Dorofeeva L.V."/>
            <person name="Prisyazhnaya N.V."/>
            <person name="Leyn S."/>
            <person name="Zlamal J."/>
            <person name="Elan M."/>
            <person name="Osterman A.L."/>
            <person name="Nadler S."/>
            <person name="Subbotin S.A."/>
            <person name="Evtushenko L.I."/>
        </authorList>
    </citation>
    <scope>NUCLEOTIDE SEQUENCE [LARGE SCALE GENOMIC DNA]</scope>
    <source>
        <strain evidence="2">VKM Ac-2761</strain>
    </source>
</reference>
<name>A0AAE6V6A1_9MICO</name>
<evidence type="ECO:0000313" key="1">
    <source>
        <dbReference type="EMBL" id="QHC55942.1"/>
    </source>
</evidence>
<gene>
    <name evidence="1" type="ORF">GSU10_10075</name>
</gene>
<dbReference type="Proteomes" id="UP000465031">
    <property type="component" value="Chromosome"/>
</dbReference>
<dbReference type="SUPFAM" id="SSF46689">
    <property type="entry name" value="Homeodomain-like"/>
    <property type="match status" value="1"/>
</dbReference>
<proteinExistence type="predicted"/>
<dbReference type="EMBL" id="CP047186">
    <property type="protein sequence ID" value="QHC55942.1"/>
    <property type="molecule type" value="Genomic_DNA"/>
</dbReference>
<dbReference type="KEGG" id="rte:GSU10_10075"/>
<dbReference type="InterPro" id="IPR009057">
    <property type="entry name" value="Homeodomain-like_sf"/>
</dbReference>
<evidence type="ECO:0000313" key="2">
    <source>
        <dbReference type="Proteomes" id="UP000465031"/>
    </source>
</evidence>
<evidence type="ECO:0008006" key="3">
    <source>
        <dbReference type="Google" id="ProtNLM"/>
    </source>
</evidence>
<accession>A0AAE6V6A1</accession>
<protein>
    <recommendedName>
        <fullName evidence="3">TetR family transcriptional regulator</fullName>
    </recommendedName>
</protein>